<feature type="compositionally biased region" description="Low complexity" evidence="1">
    <location>
        <begin position="78"/>
        <end position="87"/>
    </location>
</feature>
<dbReference type="AlphaFoldDB" id="A0A7W7VI40"/>
<protein>
    <submittedName>
        <fullName evidence="3">Uncharacterized protein</fullName>
    </submittedName>
</protein>
<dbReference type="EMBL" id="JACHJQ010000008">
    <property type="protein sequence ID" value="MBB4910889.1"/>
    <property type="molecule type" value="Genomic_DNA"/>
</dbReference>
<accession>A0A7W7VI40</accession>
<feature type="region of interest" description="Disordered" evidence="1">
    <location>
        <begin position="182"/>
        <end position="219"/>
    </location>
</feature>
<feature type="compositionally biased region" description="Gly residues" evidence="1">
    <location>
        <begin position="18"/>
        <end position="27"/>
    </location>
</feature>
<proteinExistence type="predicted"/>
<reference evidence="3 4" key="1">
    <citation type="submission" date="2020-08" db="EMBL/GenBank/DDBJ databases">
        <title>Genomic Encyclopedia of Type Strains, Phase III (KMG-III): the genomes of soil and plant-associated and newly described type strains.</title>
        <authorList>
            <person name="Whitman W."/>
        </authorList>
    </citation>
    <scope>NUCLEOTIDE SEQUENCE [LARGE SCALE GENOMIC DNA]</scope>
    <source>
        <strain evidence="3 4">CECT 8960</strain>
    </source>
</reference>
<feature type="transmembrane region" description="Helical" evidence="2">
    <location>
        <begin position="40"/>
        <end position="62"/>
    </location>
</feature>
<evidence type="ECO:0000256" key="2">
    <source>
        <dbReference type="SAM" id="Phobius"/>
    </source>
</evidence>
<feature type="region of interest" description="Disordered" evidence="1">
    <location>
        <begin position="69"/>
        <end position="95"/>
    </location>
</feature>
<feature type="compositionally biased region" description="Low complexity" evidence="1">
    <location>
        <begin position="187"/>
        <end position="207"/>
    </location>
</feature>
<sequence>MTYPQQPYGGQDPYAGQSGYGGYGGYGAPPPPPPKKNTGAVVAVVAVVVVVLAAVGITGFVAPGFFLSDSETPVGEPSTTNTTTSSSEKPSGDGAEDALAAVTDGLDSQDKDALEEVACADAETIVGEAIDDAENVTGAELTDTEEVSDDEVRGTVEISVDDQSGEFEVTVVADGGDWCWQDIAAVGGPTTSEPTKPSGSEPSTKPSGPGGTPTADGKPVPAEALAAMTKFLDAVNTGDAAAAKGTLCADAINTAADVDELIGYDPALEIDPTMDGISSGSESVQLYLRGTAKGQELEGYSTNLWVVSYDGPWCVHGFRAVVI</sequence>
<comment type="caution">
    <text evidence="3">The sequence shown here is derived from an EMBL/GenBank/DDBJ whole genome shotgun (WGS) entry which is preliminary data.</text>
</comment>
<evidence type="ECO:0000313" key="3">
    <source>
        <dbReference type="EMBL" id="MBB4910889.1"/>
    </source>
</evidence>
<evidence type="ECO:0000313" key="4">
    <source>
        <dbReference type="Proteomes" id="UP000520767"/>
    </source>
</evidence>
<dbReference type="RefSeq" id="WP_184814908.1">
    <property type="nucleotide sequence ID" value="NZ_JACHJQ010000008.1"/>
</dbReference>
<keyword evidence="2" id="KW-0472">Membrane</keyword>
<dbReference type="Proteomes" id="UP000520767">
    <property type="component" value="Unassembled WGS sequence"/>
</dbReference>
<keyword evidence="4" id="KW-1185">Reference proteome</keyword>
<name>A0A7W7VI40_9PSEU</name>
<organism evidence="3 4">
    <name type="scientific">Actinophytocola algeriensis</name>
    <dbReference type="NCBI Taxonomy" id="1768010"/>
    <lineage>
        <taxon>Bacteria</taxon>
        <taxon>Bacillati</taxon>
        <taxon>Actinomycetota</taxon>
        <taxon>Actinomycetes</taxon>
        <taxon>Pseudonocardiales</taxon>
        <taxon>Pseudonocardiaceae</taxon>
    </lineage>
</organism>
<feature type="region of interest" description="Disordered" evidence="1">
    <location>
        <begin position="1"/>
        <end position="32"/>
    </location>
</feature>
<keyword evidence="2" id="KW-1133">Transmembrane helix</keyword>
<gene>
    <name evidence="3" type="ORF">FHR82_007148</name>
</gene>
<evidence type="ECO:0000256" key="1">
    <source>
        <dbReference type="SAM" id="MobiDB-lite"/>
    </source>
</evidence>
<keyword evidence="2" id="KW-0812">Transmembrane</keyword>